<evidence type="ECO:0000256" key="6">
    <source>
        <dbReference type="ARBA" id="ARBA00022840"/>
    </source>
</evidence>
<keyword evidence="7 9" id="KW-1133">Transmembrane helix</keyword>
<feature type="transmembrane region" description="Helical" evidence="9">
    <location>
        <begin position="391"/>
        <end position="413"/>
    </location>
</feature>
<evidence type="ECO:0000256" key="7">
    <source>
        <dbReference type="ARBA" id="ARBA00022989"/>
    </source>
</evidence>
<dbReference type="InterPro" id="IPR003439">
    <property type="entry name" value="ABC_transporter-like_ATP-bd"/>
</dbReference>
<evidence type="ECO:0000313" key="12">
    <source>
        <dbReference type="Proteomes" id="UP000245207"/>
    </source>
</evidence>
<evidence type="ECO:0000256" key="3">
    <source>
        <dbReference type="ARBA" id="ARBA00022448"/>
    </source>
</evidence>
<gene>
    <name evidence="11" type="ORF">CTI12_AA296870</name>
</gene>
<keyword evidence="4 9" id="KW-0812">Transmembrane</keyword>
<dbReference type="GO" id="GO:0016887">
    <property type="term" value="F:ATP hydrolysis activity"/>
    <property type="evidence" value="ECO:0007669"/>
    <property type="project" value="InterPro"/>
</dbReference>
<dbReference type="STRING" id="35608.A0A2U1N6Y1"/>
<evidence type="ECO:0000256" key="5">
    <source>
        <dbReference type="ARBA" id="ARBA00022741"/>
    </source>
</evidence>
<dbReference type="InterPro" id="IPR043926">
    <property type="entry name" value="ABCG_dom"/>
</dbReference>
<dbReference type="PROSITE" id="PS50893">
    <property type="entry name" value="ABC_TRANSPORTER_2"/>
    <property type="match status" value="1"/>
</dbReference>
<dbReference type="Pfam" id="PF01061">
    <property type="entry name" value="ABC2_membrane"/>
    <property type="match status" value="1"/>
</dbReference>
<accession>A0A2U1N6Y1</accession>
<dbReference type="GO" id="GO:0140359">
    <property type="term" value="F:ABC-type transporter activity"/>
    <property type="evidence" value="ECO:0007669"/>
    <property type="project" value="InterPro"/>
</dbReference>
<dbReference type="InterPro" id="IPR013525">
    <property type="entry name" value="ABC2_TM"/>
</dbReference>
<keyword evidence="8 9" id="KW-0472">Membrane</keyword>
<dbReference type="Pfam" id="PF00005">
    <property type="entry name" value="ABC_tran"/>
    <property type="match status" value="1"/>
</dbReference>
<dbReference type="Pfam" id="PF19055">
    <property type="entry name" value="ABC2_membrane_7"/>
    <property type="match status" value="1"/>
</dbReference>
<dbReference type="CDD" id="cd03213">
    <property type="entry name" value="ABCG_EPDR"/>
    <property type="match status" value="1"/>
</dbReference>
<comment type="subcellular location">
    <subcellularLocation>
        <location evidence="1">Membrane</location>
        <topology evidence="1">Multi-pass membrane protein</topology>
    </subcellularLocation>
</comment>
<dbReference type="PANTHER" id="PTHR48042">
    <property type="entry name" value="ABC TRANSPORTER G FAMILY MEMBER 11"/>
    <property type="match status" value="1"/>
</dbReference>
<dbReference type="InterPro" id="IPR052215">
    <property type="entry name" value="Plant_ABCG"/>
</dbReference>
<keyword evidence="5" id="KW-0547">Nucleotide-binding</keyword>
<feature type="transmembrane region" description="Helical" evidence="9">
    <location>
        <begin position="529"/>
        <end position="552"/>
    </location>
</feature>
<feature type="domain" description="ABC transporter" evidence="10">
    <location>
        <begin position="50"/>
        <end position="295"/>
    </location>
</feature>
<dbReference type="EMBL" id="PKPP01003474">
    <property type="protein sequence ID" value="PWA69270.1"/>
    <property type="molecule type" value="Genomic_DNA"/>
</dbReference>
<evidence type="ECO:0000256" key="4">
    <source>
        <dbReference type="ARBA" id="ARBA00022692"/>
    </source>
</evidence>
<evidence type="ECO:0000256" key="8">
    <source>
        <dbReference type="ARBA" id="ARBA00023136"/>
    </source>
</evidence>
<feature type="transmembrane region" description="Helical" evidence="9">
    <location>
        <begin position="618"/>
        <end position="642"/>
    </location>
</feature>
<evidence type="ECO:0000256" key="2">
    <source>
        <dbReference type="ARBA" id="ARBA00005814"/>
    </source>
</evidence>
<reference evidence="11 12" key="1">
    <citation type="journal article" date="2018" name="Mol. Plant">
        <title>The genome of Artemisia annua provides insight into the evolution of Asteraceae family and artemisinin biosynthesis.</title>
        <authorList>
            <person name="Shen Q."/>
            <person name="Zhang L."/>
            <person name="Liao Z."/>
            <person name="Wang S."/>
            <person name="Yan T."/>
            <person name="Shi P."/>
            <person name="Liu M."/>
            <person name="Fu X."/>
            <person name="Pan Q."/>
            <person name="Wang Y."/>
            <person name="Lv Z."/>
            <person name="Lu X."/>
            <person name="Zhang F."/>
            <person name="Jiang W."/>
            <person name="Ma Y."/>
            <person name="Chen M."/>
            <person name="Hao X."/>
            <person name="Li L."/>
            <person name="Tang Y."/>
            <person name="Lv G."/>
            <person name="Zhou Y."/>
            <person name="Sun X."/>
            <person name="Brodelius P.E."/>
            <person name="Rose J.K.C."/>
            <person name="Tang K."/>
        </authorList>
    </citation>
    <scope>NUCLEOTIDE SEQUENCE [LARGE SCALE GENOMIC DNA]</scope>
    <source>
        <strain evidence="12">cv. Huhao1</strain>
        <tissue evidence="11">Leaf</tissue>
    </source>
</reference>
<feature type="transmembrane region" description="Helical" evidence="9">
    <location>
        <begin position="501"/>
        <end position="523"/>
    </location>
</feature>
<feature type="transmembrane region" description="Helical" evidence="9">
    <location>
        <begin position="425"/>
        <end position="445"/>
    </location>
</feature>
<keyword evidence="11" id="KW-0378">Hydrolase</keyword>
<dbReference type="Gene3D" id="3.40.50.300">
    <property type="entry name" value="P-loop containing nucleotide triphosphate hydrolases"/>
    <property type="match status" value="1"/>
</dbReference>
<sequence>MEPSTYINLQYPHEVEITSHVPVLPCHEDIKSTTCDNGEAKGQIINGVHLTWKNLWVTLPNGKTGQSRSILQDVTGYARPGEILAIMGPSGSGKSTLLDALAGRLDSKTRQSGDILVNGFKKTLAYGSSAYVTQDDTLITTLTVRESVYYSAQLQLPNSMSKADKKERAEMTIIEMGLQDSMDTRIGGWGAKGLSGGQKRRVSICIEILTRPKLLFLDEPTSGLDSAASYYVMSRIARLDQHEGRTIIASIHQPCSEVFGLFHNLCLLSSGRTVFFGRTSPANDFFSSNGFPCPSFQNPSDHFLRTINKDFEEDIEQGSTENKPTEEIINMLIESYMSSTAHQEVNSIVAEICKKGYGALDKKESHASISTQSLVLMKRSFINMHRDLGYYWLRLAIYLALSLGIGTIFYHVGSSYSSIQARSSMLMFVVSFLTFMAIGGFPSFVEDMKVFERERLNGHYSTEAFVIANTLSSTPYLLLVSVIPGALAYYMTGLREGFDHFAYYTSILFSSMLLVESLMMIVATIVPNYLMGIIMGAGIQGIMILGGGFFRLPKDLPHPFWKYPLFYVGFHKYAYQGLFKNEFEGVKYVYNEMGVQKPVDGGYILRKQWQVEMGYSKWIDLVAILGMVVVYRVLFWVIMIIVEKVKSGSRGLMFAVPKKQMQVMINPLATPSQ</sequence>
<dbReference type="PANTHER" id="PTHR48042:SF1">
    <property type="entry name" value="ABC TRANSPORTER G FAMILY MEMBER 11-LIKE"/>
    <property type="match status" value="1"/>
</dbReference>
<dbReference type="SUPFAM" id="SSF52540">
    <property type="entry name" value="P-loop containing nucleoside triphosphate hydrolases"/>
    <property type="match status" value="1"/>
</dbReference>
<dbReference type="FunFam" id="3.40.50.300:FF:001533">
    <property type="entry name" value="ABC transporter G family member 11"/>
    <property type="match status" value="1"/>
</dbReference>
<keyword evidence="3" id="KW-0813">Transport</keyword>
<evidence type="ECO:0000313" key="11">
    <source>
        <dbReference type="EMBL" id="PWA69270.1"/>
    </source>
</evidence>
<dbReference type="OrthoDB" id="66620at2759"/>
<dbReference type="GO" id="GO:0016020">
    <property type="term" value="C:membrane"/>
    <property type="evidence" value="ECO:0007669"/>
    <property type="project" value="UniProtKB-SubCell"/>
</dbReference>
<organism evidence="11 12">
    <name type="scientific">Artemisia annua</name>
    <name type="common">Sweet wormwood</name>
    <dbReference type="NCBI Taxonomy" id="35608"/>
    <lineage>
        <taxon>Eukaryota</taxon>
        <taxon>Viridiplantae</taxon>
        <taxon>Streptophyta</taxon>
        <taxon>Embryophyta</taxon>
        <taxon>Tracheophyta</taxon>
        <taxon>Spermatophyta</taxon>
        <taxon>Magnoliopsida</taxon>
        <taxon>eudicotyledons</taxon>
        <taxon>Gunneridae</taxon>
        <taxon>Pentapetalae</taxon>
        <taxon>asterids</taxon>
        <taxon>campanulids</taxon>
        <taxon>Asterales</taxon>
        <taxon>Asteraceae</taxon>
        <taxon>Asteroideae</taxon>
        <taxon>Anthemideae</taxon>
        <taxon>Artemisiinae</taxon>
        <taxon>Artemisia</taxon>
    </lineage>
</organism>
<comment type="caution">
    <text evidence="11">The sequence shown here is derived from an EMBL/GenBank/DDBJ whole genome shotgun (WGS) entry which is preliminary data.</text>
</comment>
<dbReference type="InterPro" id="IPR027417">
    <property type="entry name" value="P-loop_NTPase"/>
</dbReference>
<dbReference type="AlphaFoldDB" id="A0A2U1N6Y1"/>
<keyword evidence="6" id="KW-0067">ATP-binding</keyword>
<dbReference type="PROSITE" id="PS00211">
    <property type="entry name" value="ABC_TRANSPORTER_1"/>
    <property type="match status" value="1"/>
</dbReference>
<dbReference type="SMART" id="SM00382">
    <property type="entry name" value="AAA"/>
    <property type="match status" value="1"/>
</dbReference>
<dbReference type="Proteomes" id="UP000245207">
    <property type="component" value="Unassembled WGS sequence"/>
</dbReference>
<proteinExistence type="inferred from homology"/>
<dbReference type="GO" id="GO:0005524">
    <property type="term" value="F:ATP binding"/>
    <property type="evidence" value="ECO:0007669"/>
    <property type="project" value="UniProtKB-KW"/>
</dbReference>
<evidence type="ECO:0000256" key="1">
    <source>
        <dbReference type="ARBA" id="ARBA00004141"/>
    </source>
</evidence>
<name>A0A2U1N6Y1_ARTAN</name>
<feature type="transmembrane region" description="Helical" evidence="9">
    <location>
        <begin position="465"/>
        <end position="489"/>
    </location>
</feature>
<protein>
    <submittedName>
        <fullName evidence="11">ABC transporter, G1, P-loop containing nucleoside triphosphate hydrolase</fullName>
    </submittedName>
</protein>
<keyword evidence="12" id="KW-1185">Reference proteome</keyword>
<evidence type="ECO:0000256" key="9">
    <source>
        <dbReference type="SAM" id="Phobius"/>
    </source>
</evidence>
<comment type="similarity">
    <text evidence="2">Belongs to the ABC transporter superfamily. ABCG family. Eye pigment precursor importer (TC 3.A.1.204) subfamily.</text>
</comment>
<dbReference type="InterPro" id="IPR003593">
    <property type="entry name" value="AAA+_ATPase"/>
</dbReference>
<evidence type="ECO:0000259" key="10">
    <source>
        <dbReference type="PROSITE" id="PS50893"/>
    </source>
</evidence>
<dbReference type="InterPro" id="IPR017871">
    <property type="entry name" value="ABC_transporter-like_CS"/>
</dbReference>